<dbReference type="PROSITE" id="PS50005">
    <property type="entry name" value="TPR"/>
    <property type="match status" value="1"/>
</dbReference>
<dbReference type="SUPFAM" id="SSF49464">
    <property type="entry name" value="Carboxypeptidase regulatory domain-like"/>
    <property type="match status" value="1"/>
</dbReference>
<dbReference type="InterPro" id="IPR008969">
    <property type="entry name" value="CarboxyPept-like_regulatory"/>
</dbReference>
<dbReference type="EMBL" id="BARU01007746">
    <property type="protein sequence ID" value="GAH47134.1"/>
    <property type="molecule type" value="Genomic_DNA"/>
</dbReference>
<dbReference type="PROSITE" id="PS50293">
    <property type="entry name" value="TPR_REGION"/>
    <property type="match status" value="1"/>
</dbReference>
<evidence type="ECO:0000256" key="2">
    <source>
        <dbReference type="ARBA" id="ARBA00022803"/>
    </source>
</evidence>
<dbReference type="PANTHER" id="PTHR44943:SF8">
    <property type="entry name" value="TPR REPEAT-CONTAINING PROTEIN MJ0263"/>
    <property type="match status" value="1"/>
</dbReference>
<gene>
    <name evidence="3" type="ORF">S03H2_15251</name>
</gene>
<dbReference type="InterPro" id="IPR019734">
    <property type="entry name" value="TPR_rpt"/>
</dbReference>
<dbReference type="AlphaFoldDB" id="X1GZV2"/>
<keyword evidence="2" id="KW-0802">TPR repeat</keyword>
<feature type="non-terminal residue" evidence="3">
    <location>
        <position position="230"/>
    </location>
</feature>
<dbReference type="PANTHER" id="PTHR44943">
    <property type="entry name" value="CELLULOSE SYNTHASE OPERON PROTEIN C"/>
    <property type="match status" value="1"/>
</dbReference>
<dbReference type="Pfam" id="PF13620">
    <property type="entry name" value="CarboxypepD_reg"/>
    <property type="match status" value="1"/>
</dbReference>
<sequence>MRYRIHRCVLVLIAFFILAQFLPVHGQYREYYFYGKVLDPQKESLADVEILLRDVNTSRSYRVKTNKKGEFKLAGLPHGIYKVTFKKEGYALKEDEWKFTTRQDTMQKVKIPPVTLVSETQLQEAMRLKEMEGVVKEAKEKIRKRDYDGAITMLKDVLAKDPKDSNALYLIGMSYSKKQMYTEAIDALIQVVQLAPNFPPAQFELAICYQNQGDKDTALEHYRKTLELDS</sequence>
<dbReference type="SMART" id="SM00028">
    <property type="entry name" value="TPR"/>
    <property type="match status" value="3"/>
</dbReference>
<evidence type="ECO:0000256" key="1">
    <source>
        <dbReference type="ARBA" id="ARBA00022737"/>
    </source>
</evidence>
<dbReference type="Gene3D" id="1.25.40.10">
    <property type="entry name" value="Tetratricopeptide repeat domain"/>
    <property type="match status" value="1"/>
</dbReference>
<dbReference type="InterPro" id="IPR011990">
    <property type="entry name" value="TPR-like_helical_dom_sf"/>
</dbReference>
<dbReference type="Gene3D" id="2.60.40.1120">
    <property type="entry name" value="Carboxypeptidase-like, regulatory domain"/>
    <property type="match status" value="1"/>
</dbReference>
<name>X1GZV2_9ZZZZ</name>
<dbReference type="SUPFAM" id="SSF48452">
    <property type="entry name" value="TPR-like"/>
    <property type="match status" value="1"/>
</dbReference>
<dbReference type="InterPro" id="IPR051685">
    <property type="entry name" value="Ycf3/AcsC/BcsC/TPR_MFPF"/>
</dbReference>
<dbReference type="Pfam" id="PF00515">
    <property type="entry name" value="TPR_1"/>
    <property type="match status" value="1"/>
</dbReference>
<comment type="caution">
    <text evidence="3">The sequence shown here is derived from an EMBL/GenBank/DDBJ whole genome shotgun (WGS) entry which is preliminary data.</text>
</comment>
<protein>
    <submittedName>
        <fullName evidence="3">Uncharacterized protein</fullName>
    </submittedName>
</protein>
<organism evidence="3">
    <name type="scientific">marine sediment metagenome</name>
    <dbReference type="NCBI Taxonomy" id="412755"/>
    <lineage>
        <taxon>unclassified sequences</taxon>
        <taxon>metagenomes</taxon>
        <taxon>ecological metagenomes</taxon>
    </lineage>
</organism>
<dbReference type="Pfam" id="PF13432">
    <property type="entry name" value="TPR_16"/>
    <property type="match status" value="1"/>
</dbReference>
<keyword evidence="1" id="KW-0677">Repeat</keyword>
<evidence type="ECO:0000313" key="3">
    <source>
        <dbReference type="EMBL" id="GAH47134.1"/>
    </source>
</evidence>
<proteinExistence type="predicted"/>
<accession>X1GZV2</accession>
<reference evidence="3" key="1">
    <citation type="journal article" date="2014" name="Front. Microbiol.">
        <title>High frequency of phylogenetically diverse reductive dehalogenase-homologous genes in deep subseafloor sedimentary metagenomes.</title>
        <authorList>
            <person name="Kawai M."/>
            <person name="Futagami T."/>
            <person name="Toyoda A."/>
            <person name="Takaki Y."/>
            <person name="Nishi S."/>
            <person name="Hori S."/>
            <person name="Arai W."/>
            <person name="Tsubouchi T."/>
            <person name="Morono Y."/>
            <person name="Uchiyama I."/>
            <person name="Ito T."/>
            <person name="Fujiyama A."/>
            <person name="Inagaki F."/>
            <person name="Takami H."/>
        </authorList>
    </citation>
    <scope>NUCLEOTIDE SEQUENCE</scope>
    <source>
        <strain evidence="3">Expedition CK06-06</strain>
    </source>
</reference>